<dbReference type="VEuPathDB" id="MicrosporidiaDB:VICG_00969"/>
<dbReference type="EMBL" id="JH370136">
    <property type="protein sequence ID" value="ELA41952.1"/>
    <property type="molecule type" value="Genomic_DNA"/>
</dbReference>
<dbReference type="GeneID" id="19881681"/>
<dbReference type="Proteomes" id="UP000011082">
    <property type="component" value="Unassembled WGS sequence"/>
</dbReference>
<dbReference type="OrthoDB" id="2194086at2759"/>
<dbReference type="RefSeq" id="XP_007604416.1">
    <property type="nucleotide sequence ID" value="XM_007604354.1"/>
</dbReference>
<organism evidence="1 2">
    <name type="scientific">Vittaforma corneae (strain ATCC 50505)</name>
    <name type="common">Microsporidian parasite</name>
    <name type="synonym">Nosema corneum</name>
    <dbReference type="NCBI Taxonomy" id="993615"/>
    <lineage>
        <taxon>Eukaryota</taxon>
        <taxon>Fungi</taxon>
        <taxon>Fungi incertae sedis</taxon>
        <taxon>Microsporidia</taxon>
        <taxon>Nosematidae</taxon>
        <taxon>Vittaforma</taxon>
    </lineage>
</organism>
<keyword evidence="2" id="KW-1185">Reference proteome</keyword>
<evidence type="ECO:0000313" key="2">
    <source>
        <dbReference type="Proteomes" id="UP000011082"/>
    </source>
</evidence>
<dbReference type="InParanoid" id="L2GNQ2"/>
<dbReference type="HOGENOM" id="CLU_1262391_0_0_1"/>
<sequence>MLSIDCYTEKIDSKMENTVNKEHTKLLIYEDRLAILNKIVLFTSVKSVHVKNEGGCFLKLKIDGPLPSIVLEFGTVHIRDMVKNIILDRVKTTENIAKKAVESNIDCKKILKNIQEIVKNPESLVKYTDKYVSLYFQKEMSFSPEAFFSSMNQPLMDVFIKMNCSIEQFYNLLTNSYFFDIKNQKNSLDRLVIREPEREKWPFRCWQYDCRAGLCHKNK</sequence>
<protein>
    <submittedName>
        <fullName evidence="1">Uncharacterized protein</fullName>
    </submittedName>
</protein>
<dbReference type="AlphaFoldDB" id="L2GNQ2"/>
<accession>L2GNQ2</accession>
<evidence type="ECO:0000313" key="1">
    <source>
        <dbReference type="EMBL" id="ELA41952.1"/>
    </source>
</evidence>
<gene>
    <name evidence="1" type="ORF">VICG_00969</name>
</gene>
<name>L2GNQ2_VITCO</name>
<reference evidence="2" key="1">
    <citation type="submission" date="2011-05" db="EMBL/GenBank/DDBJ databases">
        <title>The genome sequence of Vittaforma corneae strain ATCC 50505.</title>
        <authorList>
            <consortium name="The Broad Institute Genome Sequencing Platform"/>
            <person name="Cuomo C."/>
            <person name="Didier E."/>
            <person name="Bowers L."/>
            <person name="Young S.K."/>
            <person name="Zeng Q."/>
            <person name="Gargeya S."/>
            <person name="Fitzgerald M."/>
            <person name="Haas B."/>
            <person name="Abouelleil A."/>
            <person name="Alvarado L."/>
            <person name="Arachchi H.M."/>
            <person name="Berlin A."/>
            <person name="Chapman S.B."/>
            <person name="Gearin G."/>
            <person name="Goldberg J."/>
            <person name="Griggs A."/>
            <person name="Gujja S."/>
            <person name="Hansen M."/>
            <person name="Heiman D."/>
            <person name="Howarth C."/>
            <person name="Larimer J."/>
            <person name="Lui A."/>
            <person name="MacDonald P.J.P."/>
            <person name="McCowen C."/>
            <person name="Montmayeur A."/>
            <person name="Murphy C."/>
            <person name="Neiman D."/>
            <person name="Pearson M."/>
            <person name="Priest M."/>
            <person name="Roberts A."/>
            <person name="Saif S."/>
            <person name="Shea T."/>
            <person name="Sisk P."/>
            <person name="Stolte C."/>
            <person name="Sykes S."/>
            <person name="Wortman J."/>
            <person name="Nusbaum C."/>
            <person name="Birren B."/>
        </authorList>
    </citation>
    <scope>NUCLEOTIDE SEQUENCE [LARGE SCALE GENOMIC DNA]</scope>
    <source>
        <strain evidence="2">ATCC 50505</strain>
    </source>
</reference>
<proteinExistence type="predicted"/>